<dbReference type="Pfam" id="PF02782">
    <property type="entry name" value="FGGY_C"/>
    <property type="match status" value="1"/>
</dbReference>
<dbReference type="GO" id="GO:0005737">
    <property type="term" value="C:cytoplasm"/>
    <property type="evidence" value="ECO:0007669"/>
    <property type="project" value="TreeGrafter"/>
</dbReference>
<protein>
    <submittedName>
        <fullName evidence="4">L-ribulokinase</fullName>
        <ecNumber evidence="4">2.7.1.16</ecNumber>
    </submittedName>
</protein>
<reference evidence="4 5" key="1">
    <citation type="submission" date="2020-08" db="EMBL/GenBank/DDBJ databases">
        <title>Genomic Encyclopedia of Type Strains, Phase IV (KMG-IV): sequencing the most valuable type-strain genomes for metagenomic binning, comparative biology and taxonomic classification.</title>
        <authorList>
            <person name="Goeker M."/>
        </authorList>
    </citation>
    <scope>NUCLEOTIDE SEQUENCE [LARGE SCALE GENOMIC DNA]</scope>
    <source>
        <strain evidence="4 5">DSM 28101</strain>
    </source>
</reference>
<dbReference type="GO" id="GO:0019150">
    <property type="term" value="F:D-ribulokinase activity"/>
    <property type="evidence" value="ECO:0007669"/>
    <property type="project" value="TreeGrafter"/>
</dbReference>
<evidence type="ECO:0000256" key="2">
    <source>
        <dbReference type="ARBA" id="ARBA00022777"/>
    </source>
</evidence>
<dbReference type="RefSeq" id="WP_246413921.1">
    <property type="nucleotide sequence ID" value="NZ_JACIDZ010000010.1"/>
</dbReference>
<evidence type="ECO:0000313" key="4">
    <source>
        <dbReference type="EMBL" id="MBB4123182.1"/>
    </source>
</evidence>
<dbReference type="AlphaFoldDB" id="A0A7W6KL64"/>
<keyword evidence="2 4" id="KW-0418">Kinase</keyword>
<gene>
    <name evidence="4" type="ORF">GGR30_003122</name>
</gene>
<organism evidence="4 5">
    <name type="scientific">Martelella radicis</name>
    <dbReference type="NCBI Taxonomy" id="1397476"/>
    <lineage>
        <taxon>Bacteria</taxon>
        <taxon>Pseudomonadati</taxon>
        <taxon>Pseudomonadota</taxon>
        <taxon>Alphaproteobacteria</taxon>
        <taxon>Hyphomicrobiales</taxon>
        <taxon>Aurantimonadaceae</taxon>
        <taxon>Martelella</taxon>
    </lineage>
</organism>
<dbReference type="PIRSF" id="PIRSF000538">
    <property type="entry name" value="GlpK"/>
    <property type="match status" value="1"/>
</dbReference>
<dbReference type="Proteomes" id="UP000530571">
    <property type="component" value="Unassembled WGS sequence"/>
</dbReference>
<dbReference type="PANTHER" id="PTHR43435">
    <property type="entry name" value="RIBULOKINASE"/>
    <property type="match status" value="1"/>
</dbReference>
<comment type="caution">
    <text evidence="4">The sequence shown here is derived from an EMBL/GenBank/DDBJ whole genome shotgun (WGS) entry which is preliminary data.</text>
</comment>
<dbReference type="SUPFAM" id="SSF53067">
    <property type="entry name" value="Actin-like ATPase domain"/>
    <property type="match status" value="2"/>
</dbReference>
<accession>A0A7W6KL64</accession>
<evidence type="ECO:0000256" key="1">
    <source>
        <dbReference type="ARBA" id="ARBA00022679"/>
    </source>
</evidence>
<dbReference type="InterPro" id="IPR018485">
    <property type="entry name" value="FGGY_C"/>
</dbReference>
<dbReference type="Gene3D" id="3.30.420.40">
    <property type="match status" value="2"/>
</dbReference>
<name>A0A7W6KL64_9HYPH</name>
<dbReference type="PANTHER" id="PTHR43435:SF4">
    <property type="entry name" value="FGGY CARBOHYDRATE KINASE DOMAIN-CONTAINING PROTEIN"/>
    <property type="match status" value="1"/>
</dbReference>
<evidence type="ECO:0000313" key="5">
    <source>
        <dbReference type="Proteomes" id="UP000530571"/>
    </source>
</evidence>
<dbReference type="InterPro" id="IPR043129">
    <property type="entry name" value="ATPase_NBD"/>
</dbReference>
<keyword evidence="1 4" id="KW-0808">Transferase</keyword>
<dbReference type="GO" id="GO:0008741">
    <property type="term" value="F:ribulokinase activity"/>
    <property type="evidence" value="ECO:0007669"/>
    <property type="project" value="UniProtKB-EC"/>
</dbReference>
<evidence type="ECO:0000259" key="3">
    <source>
        <dbReference type="Pfam" id="PF02782"/>
    </source>
</evidence>
<dbReference type="GO" id="GO:0019321">
    <property type="term" value="P:pentose metabolic process"/>
    <property type="evidence" value="ECO:0007669"/>
    <property type="project" value="TreeGrafter"/>
</dbReference>
<feature type="domain" description="Carbohydrate kinase FGGY C-terminal" evidence="3">
    <location>
        <begin position="310"/>
        <end position="502"/>
    </location>
</feature>
<sequence>MLDYGMNTSINFDKTRCRKAWEWRSTGWRSKRIPFVLRSRQCMADKFIIGLDFGTETARGIRISVATGRQEASSTRPYPHGVITGALPCGHVLPQFYALQDADDYLVVAEALLKELGEGREIAGIGVDFTASSPLPCLQDGTPLSRLFPQNPHAFVKLWKHGAAQPYASNFLLDDAVVQSAFGGRVSGEWLLAKAREISAEAPDIWAQTDRFIEAGDWLVRMLTGNERRSGDFATYKAQFDWTAGYPSSLTSDIAARLADPSVVGASAGNMTADWCARTGIRGLPAVAVAAIDSHAVLPAVTDGAPNTLTCAIGTSAAYLYLTDRRKPLPPGVEGMAIDAALPDLWCYEAGQAAYGDVLAWFVKTFPLGDTMDESFDRYNAAARALSPGEHPLLALDWWSGNRVPYSDSSLSGMLLGMTLSTDGPAIYRSLVESLCFGTRAVVDMFEQGGLPVDRIIVTSGLSRRNPFVVATLADVLGRPVEVPEIENATCVGAAIHGAVAAGIVEDFRLGFRRFGASGSAVYRPSPAPERQVYDSLYSEYRRLAQDREIKAAMHTLRRLAGELPARIASQTDSPVRSAEPGR</sequence>
<proteinExistence type="predicted"/>
<dbReference type="EMBL" id="JACIDZ010000010">
    <property type="protein sequence ID" value="MBB4123182.1"/>
    <property type="molecule type" value="Genomic_DNA"/>
</dbReference>
<dbReference type="EC" id="2.7.1.16" evidence="4"/>
<dbReference type="InterPro" id="IPR000577">
    <property type="entry name" value="Carb_kinase_FGGY"/>
</dbReference>
<keyword evidence="5" id="KW-1185">Reference proteome</keyword>